<proteinExistence type="predicted"/>
<sequence>MSKTVLQFPALVGSDTPLTLTEHARAKALEQILHLQLALHTLGDALQPGKALTEQRAITGLRVSEHTLAGLATVLGIPSELAEEREERSRSLRTANLRVRELEAQIGQAQAPEAVQLGLQALDKRLENWWRHEGLGHITDRAAFSPYGCRVTLCCNLFGERSRDTTTQLKRQWHESLRTRGLVLTDDDGDVAVLDCDASRVALFGFIRARLPSVRFEKTINWINARTSECVLREIEIHIADFGDLLTLPFTADR</sequence>
<dbReference type="EMBL" id="CAJZAG010000012">
    <property type="protein sequence ID" value="CAG9183775.1"/>
    <property type="molecule type" value="Genomic_DNA"/>
</dbReference>
<gene>
    <name evidence="1" type="ORF">LMG32289_05416</name>
</gene>
<name>A0ABM8XTU2_9BURK</name>
<comment type="caution">
    <text evidence="1">The sequence shown here is derived from an EMBL/GenBank/DDBJ whole genome shotgun (WGS) entry which is preliminary data.</text>
</comment>
<dbReference type="RefSeq" id="WP_223994010.1">
    <property type="nucleotide sequence ID" value="NZ_CAJZAG010000012.1"/>
</dbReference>
<dbReference type="Proteomes" id="UP000706525">
    <property type="component" value="Unassembled WGS sequence"/>
</dbReference>
<protein>
    <submittedName>
        <fullName evidence="1">Uncharacterized protein</fullName>
    </submittedName>
</protein>
<reference evidence="1 2" key="1">
    <citation type="submission" date="2021-08" db="EMBL/GenBank/DDBJ databases">
        <authorList>
            <person name="Peeters C."/>
        </authorList>
    </citation>
    <scope>NUCLEOTIDE SEQUENCE [LARGE SCALE GENOMIC DNA]</scope>
    <source>
        <strain evidence="1 2">LMG 32289</strain>
    </source>
</reference>
<keyword evidence="2" id="KW-1185">Reference proteome</keyword>
<organism evidence="1 2">
    <name type="scientific">Cupriavidus pampae</name>
    <dbReference type="NCBI Taxonomy" id="659251"/>
    <lineage>
        <taxon>Bacteria</taxon>
        <taxon>Pseudomonadati</taxon>
        <taxon>Pseudomonadota</taxon>
        <taxon>Betaproteobacteria</taxon>
        <taxon>Burkholderiales</taxon>
        <taxon>Burkholderiaceae</taxon>
        <taxon>Cupriavidus</taxon>
    </lineage>
</organism>
<accession>A0ABM8XTU2</accession>
<evidence type="ECO:0000313" key="2">
    <source>
        <dbReference type="Proteomes" id="UP000706525"/>
    </source>
</evidence>
<evidence type="ECO:0000313" key="1">
    <source>
        <dbReference type="EMBL" id="CAG9183775.1"/>
    </source>
</evidence>